<dbReference type="InterPro" id="IPR031623">
    <property type="entry name" value="HisKA_4TM"/>
</dbReference>
<dbReference type="SMART" id="SM00388">
    <property type="entry name" value="HisKA"/>
    <property type="match status" value="1"/>
</dbReference>
<keyword evidence="6" id="KW-0812">Transmembrane</keyword>
<dbReference type="CDD" id="cd00082">
    <property type="entry name" value="HisKA"/>
    <property type="match status" value="1"/>
</dbReference>
<sequence length="393" mass="42625">MVERSNGVRALGGREFLVVLGGLYIAFALGYPLLPGIEATPIGTDLVMAVLVGGPGLVLCYGGYRLPRYDIRPEVYSVIVKWCVGGIGVMLCLLGLTALAAGLRDPIQNVLILTAIGSVSGFAAGIHDARAKTRELELRETVEQLRTANERLEHFAYAASHDLQEPLRMVSSYLQLLESRYRDDLDADAREFIDFAVGGADRMRAMVDGLLEYSRVSTHGVPLEPTDTEAVLDGVLDDLQLRIDETDATITADELPTVTGDADQLAQVFRNLLSNALEYSGAEPPRIHVDAERTDGEWRFSVADEGIGIDPEFHEQIFEVFETLPTDTDDRNASAGGIGLALSERIVERHGGKIWVESEPGGGATFYFTVPAVDSHRPASIARSQEPVSDTAV</sequence>
<dbReference type="InterPro" id="IPR036890">
    <property type="entry name" value="HATPase_C_sf"/>
</dbReference>
<comment type="catalytic activity">
    <reaction evidence="1">
        <text>ATP + protein L-histidine = ADP + protein N-phospho-L-histidine.</text>
        <dbReference type="EC" id="2.7.13.3"/>
    </reaction>
</comment>
<keyword evidence="3" id="KW-0597">Phosphoprotein</keyword>
<keyword evidence="6" id="KW-1133">Transmembrane helix</keyword>
<dbReference type="InterPro" id="IPR003661">
    <property type="entry name" value="HisK_dim/P_dom"/>
</dbReference>
<evidence type="ECO:0000256" key="3">
    <source>
        <dbReference type="ARBA" id="ARBA00022553"/>
    </source>
</evidence>
<dbReference type="SUPFAM" id="SSF47384">
    <property type="entry name" value="Homodimeric domain of signal transducing histidine kinase"/>
    <property type="match status" value="1"/>
</dbReference>
<dbReference type="SUPFAM" id="SSF55874">
    <property type="entry name" value="ATPase domain of HSP90 chaperone/DNA topoisomerase II/histidine kinase"/>
    <property type="match status" value="1"/>
</dbReference>
<dbReference type="InterPro" id="IPR052162">
    <property type="entry name" value="Sensor_kinase/Photoreceptor"/>
</dbReference>
<reference evidence="9" key="1">
    <citation type="submission" date="2019-05" db="EMBL/GenBank/DDBJ databases">
        <title>Genome sequence and methylation pattern of the halophilic Archaeon Natrinema versiforme BOL5-4.</title>
        <authorList>
            <person name="DasSarma P."/>
            <person name="Anton B.P."/>
            <person name="DasSarma S.L."/>
            <person name="Martinez F.L."/>
            <person name="Guzman D."/>
            <person name="Roberts R.J."/>
            <person name="DasSarma S."/>
        </authorList>
    </citation>
    <scope>NUCLEOTIDE SEQUENCE [LARGE SCALE GENOMIC DNA]</scope>
    <source>
        <strain evidence="9">BOL5-4</strain>
    </source>
</reference>
<dbReference type="SMART" id="SM00387">
    <property type="entry name" value="HATPase_c"/>
    <property type="match status" value="1"/>
</dbReference>
<feature type="domain" description="Histidine kinase" evidence="7">
    <location>
        <begin position="158"/>
        <end position="374"/>
    </location>
</feature>
<organism evidence="8 9">
    <name type="scientific">Natrinema versiforme</name>
    <dbReference type="NCBI Taxonomy" id="88724"/>
    <lineage>
        <taxon>Archaea</taxon>
        <taxon>Methanobacteriati</taxon>
        <taxon>Methanobacteriota</taxon>
        <taxon>Stenosarchaea group</taxon>
        <taxon>Halobacteria</taxon>
        <taxon>Halobacteriales</taxon>
        <taxon>Natrialbaceae</taxon>
        <taxon>Natrinema</taxon>
    </lineage>
</organism>
<name>A0A4P8WLQ0_9EURY</name>
<evidence type="ECO:0000256" key="5">
    <source>
        <dbReference type="ARBA" id="ARBA00022777"/>
    </source>
</evidence>
<dbReference type="InterPro" id="IPR003594">
    <property type="entry name" value="HATPase_dom"/>
</dbReference>
<dbReference type="InterPro" id="IPR005467">
    <property type="entry name" value="His_kinase_dom"/>
</dbReference>
<accession>A0A4P8WLQ0</accession>
<keyword evidence="5 8" id="KW-0418">Kinase</keyword>
<dbReference type="GO" id="GO:0000155">
    <property type="term" value="F:phosphorelay sensor kinase activity"/>
    <property type="evidence" value="ECO:0007669"/>
    <property type="project" value="InterPro"/>
</dbReference>
<feature type="transmembrane region" description="Helical" evidence="6">
    <location>
        <begin position="78"/>
        <end position="101"/>
    </location>
</feature>
<evidence type="ECO:0000313" key="9">
    <source>
        <dbReference type="Proteomes" id="UP000302218"/>
    </source>
</evidence>
<keyword evidence="4" id="KW-0808">Transferase</keyword>
<evidence type="ECO:0000256" key="6">
    <source>
        <dbReference type="SAM" id="Phobius"/>
    </source>
</evidence>
<dbReference type="AlphaFoldDB" id="A0A4P8WLQ0"/>
<dbReference type="Gene3D" id="1.10.287.130">
    <property type="match status" value="1"/>
</dbReference>
<feature type="transmembrane region" description="Helical" evidence="6">
    <location>
        <begin position="46"/>
        <end position="66"/>
    </location>
</feature>
<keyword evidence="6" id="KW-0472">Membrane</keyword>
<gene>
    <name evidence="8" type="ORF">FEJ81_11015</name>
</gene>
<dbReference type="Gene3D" id="3.30.565.10">
    <property type="entry name" value="Histidine kinase-like ATPase, C-terminal domain"/>
    <property type="match status" value="1"/>
</dbReference>
<dbReference type="PANTHER" id="PTHR43304">
    <property type="entry name" value="PHYTOCHROME-LIKE PROTEIN CPH1"/>
    <property type="match status" value="1"/>
</dbReference>
<dbReference type="Pfam" id="PF16926">
    <property type="entry name" value="HisKA_4TM"/>
    <property type="match status" value="1"/>
</dbReference>
<evidence type="ECO:0000256" key="4">
    <source>
        <dbReference type="ARBA" id="ARBA00022679"/>
    </source>
</evidence>
<dbReference type="InterPro" id="IPR004358">
    <property type="entry name" value="Sig_transdc_His_kin-like_C"/>
</dbReference>
<dbReference type="PANTHER" id="PTHR43304:SF1">
    <property type="entry name" value="PAC DOMAIN-CONTAINING PROTEIN"/>
    <property type="match status" value="1"/>
</dbReference>
<dbReference type="PRINTS" id="PR00344">
    <property type="entry name" value="BCTRLSENSOR"/>
</dbReference>
<dbReference type="Pfam" id="PF00512">
    <property type="entry name" value="HisKA"/>
    <property type="match status" value="1"/>
</dbReference>
<feature type="transmembrane region" description="Helical" evidence="6">
    <location>
        <begin position="16"/>
        <end position="34"/>
    </location>
</feature>
<evidence type="ECO:0000256" key="2">
    <source>
        <dbReference type="ARBA" id="ARBA00012438"/>
    </source>
</evidence>
<dbReference type="Pfam" id="PF02518">
    <property type="entry name" value="HATPase_c"/>
    <property type="match status" value="1"/>
</dbReference>
<dbReference type="EC" id="2.7.13.3" evidence="2"/>
<dbReference type="InterPro" id="IPR036097">
    <property type="entry name" value="HisK_dim/P_sf"/>
</dbReference>
<dbReference type="PROSITE" id="PS50109">
    <property type="entry name" value="HIS_KIN"/>
    <property type="match status" value="1"/>
</dbReference>
<dbReference type="FunFam" id="3.30.565.10:FF:000006">
    <property type="entry name" value="Sensor histidine kinase WalK"/>
    <property type="match status" value="1"/>
</dbReference>
<evidence type="ECO:0000313" key="8">
    <source>
        <dbReference type="EMBL" id="QCS44314.1"/>
    </source>
</evidence>
<dbReference type="EMBL" id="CP040330">
    <property type="protein sequence ID" value="QCS44314.1"/>
    <property type="molecule type" value="Genomic_DNA"/>
</dbReference>
<proteinExistence type="predicted"/>
<dbReference type="Proteomes" id="UP000302218">
    <property type="component" value="Chromosome"/>
</dbReference>
<evidence type="ECO:0000256" key="1">
    <source>
        <dbReference type="ARBA" id="ARBA00000085"/>
    </source>
</evidence>
<dbReference type="KEGG" id="nvr:FEJ81_11015"/>
<evidence type="ECO:0000259" key="7">
    <source>
        <dbReference type="PROSITE" id="PS50109"/>
    </source>
</evidence>
<protein>
    <recommendedName>
        <fullName evidence="2">histidine kinase</fullName>
        <ecNumber evidence="2">2.7.13.3</ecNumber>
    </recommendedName>
</protein>